<dbReference type="Proteomes" id="UP001251528">
    <property type="component" value="Unassembled WGS sequence"/>
</dbReference>
<evidence type="ECO:0000313" key="3">
    <source>
        <dbReference type="EMBL" id="KAK2599021.1"/>
    </source>
</evidence>
<evidence type="ECO:0000259" key="2">
    <source>
        <dbReference type="Pfam" id="PF24054"/>
    </source>
</evidence>
<dbReference type="Pfam" id="PF24054">
    <property type="entry name" value="DUF7357"/>
    <property type="match status" value="1"/>
</dbReference>
<dbReference type="EMBL" id="JASWJB010000092">
    <property type="protein sequence ID" value="KAK2599021.1"/>
    <property type="molecule type" value="Genomic_DNA"/>
</dbReference>
<accession>A0AAJ0CS38</accession>
<feature type="compositionally biased region" description="Acidic residues" evidence="1">
    <location>
        <begin position="358"/>
        <end position="369"/>
    </location>
</feature>
<evidence type="ECO:0000313" key="4">
    <source>
        <dbReference type="Proteomes" id="UP001251528"/>
    </source>
</evidence>
<feature type="compositionally biased region" description="Acidic residues" evidence="1">
    <location>
        <begin position="190"/>
        <end position="204"/>
    </location>
</feature>
<feature type="compositionally biased region" description="Basic residues" evidence="1">
    <location>
        <begin position="427"/>
        <end position="438"/>
    </location>
</feature>
<feature type="region of interest" description="Disordered" evidence="1">
    <location>
        <begin position="484"/>
        <end position="509"/>
    </location>
</feature>
<sequence>MADQEIRLRLVIRRHGVPEVKLVWPCSRSSAITIATLMSSVNEVMPLESSQWGLEDYVVEIPDGHGGAYECLHFQLVAQILKDDDQVIIRSLLKDDLRRRRLTGRHQISRDGTHLVDGVAFGRPWLRAPRDRPALELPPRKRARIGTDEMEMPEPQQLLMLEAPPDNDEDDEEWTEEMEEVHNSDSSESGQDDEILCDGSDNAEEQSKRIQEELDEEARALLDPDDGVIDPYADPNECSMEHVAAIRTAYPLLSFTTIEKELSRQKQNLRKTYDALQQSTAPSLSFDVMMDQMVMGILEQNESSPVREQPVDIFNQQPPSNKPLIEEVLSEADSGPNTDSDSSTSNSSSSDASSSADEPSDIEESDDDDSSFHGVGSTDDTSDESSDDSSDDSSSESSEASEPGAVKAPTGIKIQEERAPQQGLTKTQKRNARRRKQKATNQQNMSTPDLRDVEFLTRKEALLSALQDEAASNVQVQQHAVTGEVTETTPGQTEQGTSSTPAESVSRRRARVDMGAGRRMLFGALGLKNPKSKADEERLKQGLMKDINPLPNPRIVEVADGTVIPAEEDADPNAWRSKVTYRAVECCQNGMVLSEPPFPFIQRWDPQQQYGSMRKRKRQSGEHNTDDYIRSPSNGETPVVRNPFGSVLNGTAQEGHKPEDAVVSEVNGDAHDLEDLPELPEDLTSLPSLEKGAARAGMIVTWKQCIMSKATQWQPVIASLTGEVLLNSSESSLEVILAFRDRENTEKLYDEKTGQRIYDKFETPDFEDEADESDDGFRTVAWEEMMEPRVLADTSPWAVADRKALS</sequence>
<feature type="compositionally biased region" description="Acidic residues" evidence="1">
    <location>
        <begin position="165"/>
        <end position="179"/>
    </location>
</feature>
<reference evidence="3" key="1">
    <citation type="submission" date="2023-06" db="EMBL/GenBank/DDBJ databases">
        <title>Conoideocrella luteorostrata (Hypocreales: Clavicipitaceae), a potential biocontrol fungus for elongate hemlock scale in United States Christmas tree production areas.</title>
        <authorList>
            <person name="Barrett H."/>
            <person name="Lovett B."/>
            <person name="Macias A.M."/>
            <person name="Stajich J.E."/>
            <person name="Kasson M.T."/>
        </authorList>
    </citation>
    <scope>NUCLEOTIDE SEQUENCE</scope>
    <source>
        <strain evidence="3">ARSEF 14590</strain>
    </source>
</reference>
<feature type="compositionally biased region" description="Low complexity" evidence="1">
    <location>
        <begin position="484"/>
        <end position="500"/>
    </location>
</feature>
<dbReference type="AlphaFoldDB" id="A0AAJ0CS38"/>
<gene>
    <name evidence="3" type="ORF">QQS21_005487</name>
</gene>
<protein>
    <recommendedName>
        <fullName evidence="2">DUF7357 domain-containing protein</fullName>
    </recommendedName>
</protein>
<feature type="region of interest" description="Disordered" evidence="1">
    <location>
        <begin position="131"/>
        <end position="150"/>
    </location>
</feature>
<feature type="region of interest" description="Disordered" evidence="1">
    <location>
        <begin position="159"/>
        <end position="213"/>
    </location>
</feature>
<comment type="caution">
    <text evidence="3">The sequence shown here is derived from an EMBL/GenBank/DDBJ whole genome shotgun (WGS) entry which is preliminary data.</text>
</comment>
<feature type="compositionally biased region" description="Low complexity" evidence="1">
    <location>
        <begin position="333"/>
        <end position="357"/>
    </location>
</feature>
<feature type="region of interest" description="Disordered" evidence="1">
    <location>
        <begin position="302"/>
        <end position="321"/>
    </location>
</feature>
<feature type="compositionally biased region" description="Basic and acidic residues" evidence="1">
    <location>
        <begin position="619"/>
        <end position="629"/>
    </location>
</feature>
<dbReference type="InterPro" id="IPR055781">
    <property type="entry name" value="DUF7357"/>
</dbReference>
<name>A0AAJ0CS38_9HYPO</name>
<feature type="region of interest" description="Disordered" evidence="1">
    <location>
        <begin position="609"/>
        <end position="636"/>
    </location>
</feature>
<feature type="compositionally biased region" description="Acidic residues" evidence="1">
    <location>
        <begin position="380"/>
        <end position="394"/>
    </location>
</feature>
<keyword evidence="4" id="KW-1185">Reference proteome</keyword>
<feature type="region of interest" description="Disordered" evidence="1">
    <location>
        <begin position="331"/>
        <end position="451"/>
    </location>
</feature>
<evidence type="ECO:0000256" key="1">
    <source>
        <dbReference type="SAM" id="MobiDB-lite"/>
    </source>
</evidence>
<feature type="domain" description="DUF7357" evidence="2">
    <location>
        <begin position="6"/>
        <end position="140"/>
    </location>
</feature>
<proteinExistence type="predicted"/>
<organism evidence="3 4">
    <name type="scientific">Conoideocrella luteorostrata</name>
    <dbReference type="NCBI Taxonomy" id="1105319"/>
    <lineage>
        <taxon>Eukaryota</taxon>
        <taxon>Fungi</taxon>
        <taxon>Dikarya</taxon>
        <taxon>Ascomycota</taxon>
        <taxon>Pezizomycotina</taxon>
        <taxon>Sordariomycetes</taxon>
        <taxon>Hypocreomycetidae</taxon>
        <taxon>Hypocreales</taxon>
        <taxon>Clavicipitaceae</taxon>
        <taxon>Conoideocrella</taxon>
    </lineage>
</organism>